<dbReference type="InterPro" id="IPR010982">
    <property type="entry name" value="Lambda_DNA-bd_dom_sf"/>
</dbReference>
<evidence type="ECO:0000313" key="1">
    <source>
        <dbReference type="EMBL" id="RFD78119.1"/>
    </source>
</evidence>
<reference evidence="1 2" key="1">
    <citation type="submission" date="2016-02" db="EMBL/GenBank/DDBJ databases">
        <title>Gardnerella vaginalis Subgroups Defined by cpn60 Sequencing and Sialidase Activity in Isolates from Canada, Belgium and Kenya.</title>
        <authorList>
            <person name="Schellenberg J."/>
            <person name="Paramel Jayaprakash T."/>
            <person name="Withana Gamage N."/>
            <person name="Patterson M.H."/>
            <person name="Vaneechoutte M."/>
            <person name="Hill J.E."/>
        </authorList>
    </citation>
    <scope>NUCLEOTIDE SEQUENCE [LARGE SCALE GENOMIC DNA]</scope>
    <source>
        <strain evidence="1 2">N144</strain>
    </source>
</reference>
<organism evidence="1 2">
    <name type="scientific">Gardnerella vaginalis</name>
    <dbReference type="NCBI Taxonomy" id="2702"/>
    <lineage>
        <taxon>Bacteria</taxon>
        <taxon>Bacillati</taxon>
        <taxon>Actinomycetota</taxon>
        <taxon>Actinomycetes</taxon>
        <taxon>Bifidobacteriales</taxon>
        <taxon>Bifidobacteriaceae</taxon>
        <taxon>Gardnerella</taxon>
    </lineage>
</organism>
<dbReference type="Proteomes" id="UP000258533">
    <property type="component" value="Unassembled WGS sequence"/>
</dbReference>
<dbReference type="Gene3D" id="1.10.260.40">
    <property type="entry name" value="lambda repressor-like DNA-binding domains"/>
    <property type="match status" value="1"/>
</dbReference>
<dbReference type="EMBL" id="LRTT01000001">
    <property type="protein sequence ID" value="RFD78119.1"/>
    <property type="molecule type" value="Genomic_DNA"/>
</dbReference>
<accession>A0A3E1IYU4</accession>
<name>A0A3E1IYU4_GARVA</name>
<dbReference type="AlphaFoldDB" id="A0A3E1IYU4"/>
<dbReference type="SUPFAM" id="SSF47413">
    <property type="entry name" value="lambda repressor-like DNA-binding domains"/>
    <property type="match status" value="1"/>
</dbReference>
<gene>
    <name evidence="1" type="ORF">AXE73_04200</name>
</gene>
<evidence type="ECO:0008006" key="3">
    <source>
        <dbReference type="Google" id="ProtNLM"/>
    </source>
</evidence>
<evidence type="ECO:0000313" key="2">
    <source>
        <dbReference type="Proteomes" id="UP000258533"/>
    </source>
</evidence>
<protein>
    <recommendedName>
        <fullName evidence="3">HTH cro/C1-type domain-containing protein</fullName>
    </recommendedName>
</protein>
<proteinExistence type="predicted"/>
<dbReference type="GO" id="GO:0003677">
    <property type="term" value="F:DNA binding"/>
    <property type="evidence" value="ECO:0007669"/>
    <property type="project" value="InterPro"/>
</dbReference>
<sequence length="81" mass="8946">MAVNILRKTALANEVTQDELAKHLGINRGTMSSRFRKRELKLTEFLQLSSLLGQNPSKILEQAEKQAALAGKEKSQPCLPG</sequence>
<comment type="caution">
    <text evidence="1">The sequence shown here is derived from an EMBL/GenBank/DDBJ whole genome shotgun (WGS) entry which is preliminary data.</text>
</comment>